<name>A0A6A2VT11_9BIFI</name>
<dbReference type="GO" id="GO:0009295">
    <property type="term" value="C:nucleoid"/>
    <property type="evidence" value="ECO:0007669"/>
    <property type="project" value="TreeGrafter"/>
</dbReference>
<evidence type="ECO:0000256" key="4">
    <source>
        <dbReference type="SAM" id="MobiDB-lite"/>
    </source>
</evidence>
<sequence>MSNETQLTIVGNLTADPELRTTQSGRQVASLTIANTPRQYNRQSNQWEDGQTLFMRCTAWGDLAANITQTLAKGMRVIAQGRLGQRSYQAKDGSNRTVIELTLDHIGPDLTHATAQVAKNPASHGFQGGGQYQSQQQTGFAGATRNQQQAQPPTIPATPQDPWSQAQAASEFGFGGDKPEF</sequence>
<feature type="region of interest" description="Disordered" evidence="4">
    <location>
        <begin position="120"/>
        <end position="181"/>
    </location>
</feature>
<dbReference type="PIRSF" id="PIRSF002070">
    <property type="entry name" value="SSB"/>
    <property type="match status" value="1"/>
</dbReference>
<dbReference type="Proteomes" id="UP000440041">
    <property type="component" value="Unassembled WGS sequence"/>
</dbReference>
<dbReference type="CDD" id="cd04496">
    <property type="entry name" value="SSB_OBF"/>
    <property type="match status" value="1"/>
</dbReference>
<dbReference type="GO" id="GO:0003697">
    <property type="term" value="F:single-stranded DNA binding"/>
    <property type="evidence" value="ECO:0007669"/>
    <property type="project" value="UniProtKB-UniRule"/>
</dbReference>
<evidence type="ECO:0000313" key="5">
    <source>
        <dbReference type="EMBL" id="KAB8291525.1"/>
    </source>
</evidence>
<dbReference type="RefSeq" id="WP_152356347.1">
    <property type="nucleotide sequence ID" value="NZ_JBHLXF010000001.1"/>
</dbReference>
<dbReference type="InterPro" id="IPR000424">
    <property type="entry name" value="Primosome_PriB/ssb"/>
</dbReference>
<dbReference type="OrthoDB" id="9809878at2"/>
<dbReference type="HAMAP" id="MF_00984">
    <property type="entry name" value="SSB"/>
    <property type="match status" value="1"/>
</dbReference>
<evidence type="ECO:0000256" key="1">
    <source>
        <dbReference type="ARBA" id="ARBA00023125"/>
    </source>
</evidence>
<feature type="compositionally biased region" description="Low complexity" evidence="4">
    <location>
        <begin position="132"/>
        <end position="162"/>
    </location>
</feature>
<dbReference type="AlphaFoldDB" id="A0A6A2VT11"/>
<reference evidence="5 6" key="1">
    <citation type="submission" date="2019-09" db="EMBL/GenBank/DDBJ databases">
        <title>Characterization of the phylogenetic diversity of two novel species belonging to the genus Bifidobacterium: Bifidobacterium cebidarum sp. nov. and Bifidobacterium leontopitheci sp. nov.</title>
        <authorList>
            <person name="Lugli G.A."/>
            <person name="Duranti S."/>
            <person name="Milani C."/>
            <person name="Turroni F."/>
            <person name="Ventura M."/>
        </authorList>
    </citation>
    <scope>NUCLEOTIDE SEQUENCE [LARGE SCALE GENOMIC DNA]</scope>
    <source>
        <strain evidence="5 6">DSM 100238</strain>
    </source>
</reference>
<accession>A0A6A2VT11</accession>
<dbReference type="InterPro" id="IPR012340">
    <property type="entry name" value="NA-bd_OB-fold"/>
</dbReference>
<comment type="caution">
    <text evidence="5">The sequence shown here is derived from an EMBL/GenBank/DDBJ whole genome shotgun (WGS) entry which is preliminary data.</text>
</comment>
<evidence type="ECO:0000256" key="3">
    <source>
        <dbReference type="PIRNR" id="PIRNR002070"/>
    </source>
</evidence>
<dbReference type="EMBL" id="WBSO01000029">
    <property type="protein sequence ID" value="KAB8291525.1"/>
    <property type="molecule type" value="Genomic_DNA"/>
</dbReference>
<dbReference type="InterPro" id="IPR011344">
    <property type="entry name" value="ssDNA-bd"/>
</dbReference>
<gene>
    <name evidence="5" type="ORF">DSM100238_1842</name>
</gene>
<evidence type="ECO:0000256" key="2">
    <source>
        <dbReference type="HAMAP-Rule" id="MF_00984"/>
    </source>
</evidence>
<dbReference type="NCBIfam" id="TIGR00621">
    <property type="entry name" value="ssb"/>
    <property type="match status" value="1"/>
</dbReference>
<dbReference type="Gene3D" id="2.40.50.140">
    <property type="entry name" value="Nucleic acid-binding proteins"/>
    <property type="match status" value="1"/>
</dbReference>
<evidence type="ECO:0000313" key="6">
    <source>
        <dbReference type="Proteomes" id="UP000440041"/>
    </source>
</evidence>
<keyword evidence="6" id="KW-1185">Reference proteome</keyword>
<dbReference type="Pfam" id="PF00436">
    <property type="entry name" value="SSB"/>
    <property type="match status" value="1"/>
</dbReference>
<dbReference type="SUPFAM" id="SSF50249">
    <property type="entry name" value="Nucleic acid-binding proteins"/>
    <property type="match status" value="1"/>
</dbReference>
<dbReference type="PANTHER" id="PTHR10302:SF27">
    <property type="entry name" value="SINGLE-STRANDED DNA-BINDING PROTEIN"/>
    <property type="match status" value="1"/>
</dbReference>
<dbReference type="PROSITE" id="PS50935">
    <property type="entry name" value="SSB"/>
    <property type="match status" value="1"/>
</dbReference>
<dbReference type="PANTHER" id="PTHR10302">
    <property type="entry name" value="SINGLE-STRANDED DNA-BINDING PROTEIN"/>
    <property type="match status" value="1"/>
</dbReference>
<comment type="subunit">
    <text evidence="2">Homotetramer.</text>
</comment>
<dbReference type="GO" id="GO:0006260">
    <property type="term" value="P:DNA replication"/>
    <property type="evidence" value="ECO:0007669"/>
    <property type="project" value="InterPro"/>
</dbReference>
<comment type="caution">
    <text evidence="2">Lacks conserved residue(s) required for the propagation of feature annotation.</text>
</comment>
<keyword evidence="1 2" id="KW-0238">DNA-binding</keyword>
<organism evidence="5 6">
    <name type="scientific">Bifidobacterium apri</name>
    <dbReference type="NCBI Taxonomy" id="1769423"/>
    <lineage>
        <taxon>Bacteria</taxon>
        <taxon>Bacillati</taxon>
        <taxon>Actinomycetota</taxon>
        <taxon>Actinomycetes</taxon>
        <taxon>Bifidobacteriales</taxon>
        <taxon>Bifidobacteriaceae</taxon>
        <taxon>Bifidobacterium</taxon>
    </lineage>
</organism>
<dbReference type="NCBIfam" id="NF005851">
    <property type="entry name" value="PRK07772.1"/>
    <property type="match status" value="1"/>
</dbReference>
<protein>
    <recommendedName>
        <fullName evidence="2 3">Single-stranded DNA-binding protein</fullName>
        <shortName evidence="2">SSB</shortName>
    </recommendedName>
</protein>
<proteinExistence type="inferred from homology"/>